<gene>
    <name evidence="7" type="primary">mraW</name>
    <name evidence="6" type="synonym">rsmH</name>
    <name evidence="7" type="ORF">YBN1229_v1_3965</name>
</gene>
<evidence type="ECO:0000256" key="4">
    <source>
        <dbReference type="ARBA" id="ARBA00022679"/>
    </source>
</evidence>
<dbReference type="Proteomes" id="UP000033187">
    <property type="component" value="Chromosome 1"/>
</dbReference>
<dbReference type="AlphaFoldDB" id="A0A0D6JLH7"/>
<dbReference type="EMBL" id="LN829119">
    <property type="protein sequence ID" value="CPR22532.1"/>
    <property type="molecule type" value="Genomic_DNA"/>
</dbReference>
<feature type="binding site" evidence="6">
    <location>
        <position position="119"/>
    </location>
    <ligand>
        <name>S-adenosyl-L-methionine</name>
        <dbReference type="ChEBI" id="CHEBI:59789"/>
    </ligand>
</feature>
<dbReference type="PIRSF" id="PIRSF004486">
    <property type="entry name" value="MraW"/>
    <property type="match status" value="1"/>
</dbReference>
<comment type="catalytic activity">
    <reaction evidence="6">
        <text>cytidine(1402) in 16S rRNA + S-adenosyl-L-methionine = N(4)-methylcytidine(1402) in 16S rRNA + S-adenosyl-L-homocysteine + H(+)</text>
        <dbReference type="Rhea" id="RHEA:42928"/>
        <dbReference type="Rhea" id="RHEA-COMP:10286"/>
        <dbReference type="Rhea" id="RHEA-COMP:10287"/>
        <dbReference type="ChEBI" id="CHEBI:15378"/>
        <dbReference type="ChEBI" id="CHEBI:57856"/>
        <dbReference type="ChEBI" id="CHEBI:59789"/>
        <dbReference type="ChEBI" id="CHEBI:74506"/>
        <dbReference type="ChEBI" id="CHEBI:82748"/>
        <dbReference type="EC" id="2.1.1.199"/>
    </reaction>
</comment>
<dbReference type="Gene3D" id="3.40.50.150">
    <property type="entry name" value="Vaccinia Virus protein VP39"/>
    <property type="match status" value="1"/>
</dbReference>
<keyword evidence="4 6" id="KW-0808">Transferase</keyword>
<sequence>MTPRRGSDQRGKGDPNRDRHIPVLLSEVLEALQPKSGERYIDATFGAGGYTSAILDAADCQVLAFDRDPSAVAAGADLVASRGGALELRLAPFGQLLDWAEDPETQDRFVGQFDGVVFDLGVSSMQLDEAERGFSFQSEGPLDMRMFSAPGEGLAEEGLSAADVVNTFDEARIADILFQYGEERRSRAIARAIVARRVQEPFTRTLDLADVVAKVLGGGKPDGRHPATRTFQALRIFVNDELGQLLRGLFGAERLLKPGGRLVLVTFHSLEDRIVKRFLASRGGRSGQGSRHIPQSSIELRAPSFRIVNPRPLTSSKGETQVNPRARSARLRAGVRTAAEPWEIEFADLGVPGLAK</sequence>
<comment type="subcellular location">
    <subcellularLocation>
        <location evidence="6">Cytoplasm</location>
    </subcellularLocation>
</comment>
<evidence type="ECO:0000256" key="5">
    <source>
        <dbReference type="ARBA" id="ARBA00022691"/>
    </source>
</evidence>
<keyword evidence="2 6" id="KW-0698">rRNA processing</keyword>
<dbReference type="OrthoDB" id="9806637at2"/>
<dbReference type="GO" id="GO:0005737">
    <property type="term" value="C:cytoplasm"/>
    <property type="evidence" value="ECO:0007669"/>
    <property type="project" value="UniProtKB-SubCell"/>
</dbReference>
<dbReference type="EC" id="2.1.1.199" evidence="6"/>
<organism evidence="7 8">
    <name type="scientific">Candidatus Filomicrobium marinum</name>
    <dbReference type="NCBI Taxonomy" id="1608628"/>
    <lineage>
        <taxon>Bacteria</taxon>
        <taxon>Pseudomonadati</taxon>
        <taxon>Pseudomonadota</taxon>
        <taxon>Alphaproteobacteria</taxon>
        <taxon>Hyphomicrobiales</taxon>
        <taxon>Hyphomicrobiaceae</taxon>
        <taxon>Filomicrobium</taxon>
    </lineage>
</organism>
<comment type="similarity">
    <text evidence="1 6">Belongs to the methyltransferase superfamily. RsmH family.</text>
</comment>
<feature type="binding site" evidence="6">
    <location>
        <position position="66"/>
    </location>
    <ligand>
        <name>S-adenosyl-L-methionine</name>
        <dbReference type="ChEBI" id="CHEBI:59789"/>
    </ligand>
</feature>
<dbReference type="SUPFAM" id="SSF53335">
    <property type="entry name" value="S-adenosyl-L-methionine-dependent methyltransferases"/>
    <property type="match status" value="1"/>
</dbReference>
<dbReference type="InterPro" id="IPR002903">
    <property type="entry name" value="RsmH"/>
</dbReference>
<dbReference type="HAMAP" id="MF_01007">
    <property type="entry name" value="16SrRNA_methyltr_H"/>
    <property type="match status" value="1"/>
</dbReference>
<dbReference type="Pfam" id="PF01795">
    <property type="entry name" value="Methyltransf_5"/>
    <property type="match status" value="1"/>
</dbReference>
<evidence type="ECO:0000256" key="1">
    <source>
        <dbReference type="ARBA" id="ARBA00010396"/>
    </source>
</evidence>
<dbReference type="SUPFAM" id="SSF81799">
    <property type="entry name" value="Putative methyltransferase TM0872, insert domain"/>
    <property type="match status" value="1"/>
</dbReference>
<name>A0A0D6JLH7_9HYPH</name>
<feature type="binding site" evidence="6">
    <location>
        <begin position="48"/>
        <end position="50"/>
    </location>
    <ligand>
        <name>S-adenosyl-L-methionine</name>
        <dbReference type="ChEBI" id="CHEBI:59789"/>
    </ligand>
</feature>
<dbReference type="Gene3D" id="1.10.150.170">
    <property type="entry name" value="Putative methyltransferase TM0872, insert domain"/>
    <property type="match status" value="1"/>
</dbReference>
<feature type="binding site" evidence="6">
    <location>
        <position position="93"/>
    </location>
    <ligand>
        <name>S-adenosyl-L-methionine</name>
        <dbReference type="ChEBI" id="CHEBI:59789"/>
    </ligand>
</feature>
<protein>
    <recommendedName>
        <fullName evidence="6">Ribosomal RNA small subunit methyltransferase H</fullName>
        <ecNumber evidence="6">2.1.1.199</ecNumber>
    </recommendedName>
    <alternativeName>
        <fullName evidence="6">16S rRNA m(4)C1402 methyltransferase</fullName>
    </alternativeName>
    <alternativeName>
        <fullName evidence="6">rRNA (cytosine-N(4)-)-methyltransferase RsmH</fullName>
    </alternativeName>
</protein>
<evidence type="ECO:0000256" key="2">
    <source>
        <dbReference type="ARBA" id="ARBA00022552"/>
    </source>
</evidence>
<evidence type="ECO:0000313" key="8">
    <source>
        <dbReference type="Proteomes" id="UP000033187"/>
    </source>
</evidence>
<reference evidence="8" key="1">
    <citation type="submission" date="2015-02" db="EMBL/GenBank/DDBJ databases">
        <authorList>
            <person name="Chooi Y.-H."/>
        </authorList>
    </citation>
    <scope>NUCLEOTIDE SEQUENCE [LARGE SCALE GENOMIC DNA]</scope>
    <source>
        <strain evidence="8">strain Y</strain>
    </source>
</reference>
<dbReference type="NCBIfam" id="TIGR00006">
    <property type="entry name" value="16S rRNA (cytosine(1402)-N(4))-methyltransferase RsmH"/>
    <property type="match status" value="1"/>
</dbReference>
<dbReference type="InterPro" id="IPR023397">
    <property type="entry name" value="SAM-dep_MeTrfase_MraW_recog"/>
</dbReference>
<keyword evidence="3 6" id="KW-0489">Methyltransferase</keyword>
<keyword evidence="8" id="KW-1185">Reference proteome</keyword>
<proteinExistence type="inferred from homology"/>
<dbReference type="InterPro" id="IPR029063">
    <property type="entry name" value="SAM-dependent_MTases_sf"/>
</dbReference>
<keyword evidence="6" id="KW-0963">Cytoplasm</keyword>
<keyword evidence="5 6" id="KW-0949">S-adenosyl-L-methionine</keyword>
<comment type="function">
    <text evidence="6">Specifically methylates the N4 position of cytidine in position 1402 (C1402) of 16S rRNA.</text>
</comment>
<accession>A0A0D6JLH7</accession>
<dbReference type="PANTHER" id="PTHR11265">
    <property type="entry name" value="S-ADENOSYL-METHYLTRANSFERASE MRAW"/>
    <property type="match status" value="1"/>
</dbReference>
<dbReference type="RefSeq" id="WP_046479547.1">
    <property type="nucleotide sequence ID" value="NZ_LN829118.1"/>
</dbReference>
<evidence type="ECO:0000256" key="6">
    <source>
        <dbReference type="HAMAP-Rule" id="MF_01007"/>
    </source>
</evidence>
<feature type="binding site" evidence="6">
    <location>
        <position position="126"/>
    </location>
    <ligand>
        <name>S-adenosyl-L-methionine</name>
        <dbReference type="ChEBI" id="CHEBI:59789"/>
    </ligand>
</feature>
<dbReference type="KEGG" id="fiy:BN1229_v1_3965"/>
<evidence type="ECO:0000313" key="7">
    <source>
        <dbReference type="EMBL" id="CPR22532.1"/>
    </source>
</evidence>
<dbReference type="KEGG" id="fil:BN1229_v1_3978"/>
<dbReference type="CDD" id="cd02440">
    <property type="entry name" value="AdoMet_MTases"/>
    <property type="match status" value="1"/>
</dbReference>
<dbReference type="GO" id="GO:0071424">
    <property type="term" value="F:rRNA (cytosine-N4-)-methyltransferase activity"/>
    <property type="evidence" value="ECO:0007669"/>
    <property type="project" value="UniProtKB-UniRule"/>
</dbReference>
<evidence type="ECO:0000256" key="3">
    <source>
        <dbReference type="ARBA" id="ARBA00022603"/>
    </source>
</evidence>
<dbReference type="PANTHER" id="PTHR11265:SF0">
    <property type="entry name" value="12S RRNA N4-METHYLCYTIDINE METHYLTRANSFERASE"/>
    <property type="match status" value="1"/>
</dbReference>
<dbReference type="GO" id="GO:0070475">
    <property type="term" value="P:rRNA base methylation"/>
    <property type="evidence" value="ECO:0007669"/>
    <property type="project" value="UniProtKB-UniRule"/>
</dbReference>